<dbReference type="PANTHER" id="PTHR47129">
    <property type="entry name" value="QUINONE OXIDOREDUCTASE 2"/>
    <property type="match status" value="1"/>
</dbReference>
<comment type="caution">
    <text evidence="2">The sequence shown here is derived from an EMBL/GenBank/DDBJ whole genome shotgun (WGS) entry which is preliminary data.</text>
</comment>
<name>A0ABU7RZA2_9ACTN</name>
<dbReference type="PANTHER" id="PTHR47129:SF1">
    <property type="entry name" value="NMRA-LIKE DOMAIN-CONTAINING PROTEIN"/>
    <property type="match status" value="1"/>
</dbReference>
<proteinExistence type="predicted"/>
<keyword evidence="2" id="KW-0560">Oxidoreductase</keyword>
<dbReference type="Gene3D" id="3.90.25.10">
    <property type="entry name" value="UDP-galactose 4-epimerase, domain 1"/>
    <property type="match status" value="1"/>
</dbReference>
<dbReference type="GO" id="GO:0003955">
    <property type="term" value="F:NAD(P)H dehydrogenase (quinone) activity"/>
    <property type="evidence" value="ECO:0007669"/>
    <property type="project" value="UniProtKB-EC"/>
</dbReference>
<keyword evidence="3" id="KW-1185">Reference proteome</keyword>
<evidence type="ECO:0000259" key="1">
    <source>
        <dbReference type="Pfam" id="PF13460"/>
    </source>
</evidence>
<protein>
    <submittedName>
        <fullName evidence="2">SDR family oxidoreductase</fullName>
        <ecNumber evidence="2">1.6.5.2</ecNumber>
    </submittedName>
</protein>
<dbReference type="InterPro" id="IPR036291">
    <property type="entry name" value="NAD(P)-bd_dom_sf"/>
</dbReference>
<reference evidence="2 3" key="1">
    <citation type="submission" date="2024-01" db="EMBL/GenBank/DDBJ databases">
        <title>Genome insights into Plantactinospora sonchi sp. nov.</title>
        <authorList>
            <person name="Wang L."/>
        </authorList>
    </citation>
    <scope>NUCLEOTIDE SEQUENCE [LARGE SCALE GENOMIC DNA]</scope>
    <source>
        <strain evidence="2 3">NEAU-QY2</strain>
    </source>
</reference>
<gene>
    <name evidence="2" type="ORF">V1633_25505</name>
</gene>
<dbReference type="EMBL" id="JAZGQK010000023">
    <property type="protein sequence ID" value="MEE6261847.1"/>
    <property type="molecule type" value="Genomic_DNA"/>
</dbReference>
<dbReference type="InterPro" id="IPR016040">
    <property type="entry name" value="NAD(P)-bd_dom"/>
</dbReference>
<dbReference type="Pfam" id="PF13460">
    <property type="entry name" value="NAD_binding_10"/>
    <property type="match status" value="1"/>
</dbReference>
<dbReference type="RefSeq" id="WP_331216929.1">
    <property type="nucleotide sequence ID" value="NZ_JAZGQK010000023.1"/>
</dbReference>
<organism evidence="2 3">
    <name type="scientific">Plantactinospora sonchi</name>
    <dbReference type="NCBI Taxonomy" id="1544735"/>
    <lineage>
        <taxon>Bacteria</taxon>
        <taxon>Bacillati</taxon>
        <taxon>Actinomycetota</taxon>
        <taxon>Actinomycetes</taxon>
        <taxon>Micromonosporales</taxon>
        <taxon>Micromonosporaceae</taxon>
        <taxon>Plantactinospora</taxon>
    </lineage>
</organism>
<dbReference type="EC" id="1.6.5.2" evidence="2"/>
<feature type="domain" description="NAD(P)-binding" evidence="1">
    <location>
        <begin position="6"/>
        <end position="180"/>
    </location>
</feature>
<dbReference type="Proteomes" id="UP001332243">
    <property type="component" value="Unassembled WGS sequence"/>
</dbReference>
<sequence length="285" mass="29593">MIVVTGATGHYGPLAIEELLARGVPAGQIVAIARDRGKAAGLAARGVQVRQADYTDPESLATAFAGAEKLLFVSSSAAGERLPQHRNVVDAARAAGIRLIAYTSILNADTTTMILAGEHKATEALIRESGLPYVFLRNTFYLEVYTAGLGQAVEHGAIVDAVGDGRISGATRADLAAAGAVVLTTEGHENQAYELGGEPAFTLAELADEVSRQSGRTVAYRNLSQPEYTDFLTSVGLPRPAAELYADASVGASRGELFTDSGDLPRLLGRPTTSLADAVAAALKG</sequence>
<evidence type="ECO:0000313" key="3">
    <source>
        <dbReference type="Proteomes" id="UP001332243"/>
    </source>
</evidence>
<dbReference type="InterPro" id="IPR052718">
    <property type="entry name" value="NmrA-type_oxidoreductase"/>
</dbReference>
<dbReference type="SUPFAM" id="SSF51735">
    <property type="entry name" value="NAD(P)-binding Rossmann-fold domains"/>
    <property type="match status" value="1"/>
</dbReference>
<dbReference type="CDD" id="cd05269">
    <property type="entry name" value="TMR_SDR_a"/>
    <property type="match status" value="1"/>
</dbReference>
<dbReference type="Gene3D" id="3.40.50.720">
    <property type="entry name" value="NAD(P)-binding Rossmann-like Domain"/>
    <property type="match status" value="1"/>
</dbReference>
<evidence type="ECO:0000313" key="2">
    <source>
        <dbReference type="EMBL" id="MEE6261847.1"/>
    </source>
</evidence>
<accession>A0ABU7RZA2</accession>